<evidence type="ECO:0008006" key="4">
    <source>
        <dbReference type="Google" id="ProtNLM"/>
    </source>
</evidence>
<keyword evidence="1" id="KW-0732">Signal</keyword>
<protein>
    <recommendedName>
        <fullName evidence="4">DUF4399 domain-containing protein</fullName>
    </recommendedName>
</protein>
<name>A0A951QTS7_9CYAN</name>
<feature type="signal peptide" evidence="1">
    <location>
        <begin position="1"/>
        <end position="25"/>
    </location>
</feature>
<gene>
    <name evidence="2" type="ORF">KME60_32490</name>
</gene>
<dbReference type="Proteomes" id="UP000729701">
    <property type="component" value="Unassembled WGS sequence"/>
</dbReference>
<evidence type="ECO:0000313" key="2">
    <source>
        <dbReference type="EMBL" id="MBW4672019.1"/>
    </source>
</evidence>
<evidence type="ECO:0000256" key="1">
    <source>
        <dbReference type="SAM" id="SignalP"/>
    </source>
</evidence>
<feature type="chain" id="PRO_5037729260" description="DUF4399 domain-containing protein" evidence="1">
    <location>
        <begin position="26"/>
        <end position="141"/>
    </location>
</feature>
<proteinExistence type="predicted"/>
<reference evidence="2" key="2">
    <citation type="journal article" date="2022" name="Microbiol. Resour. Announc.">
        <title>Metagenome Sequencing to Explore Phylogenomics of Terrestrial Cyanobacteria.</title>
        <authorList>
            <person name="Ward R.D."/>
            <person name="Stajich J.E."/>
            <person name="Johansen J.R."/>
            <person name="Huntemann M."/>
            <person name="Clum A."/>
            <person name="Foster B."/>
            <person name="Foster B."/>
            <person name="Roux S."/>
            <person name="Palaniappan K."/>
            <person name="Varghese N."/>
            <person name="Mukherjee S."/>
            <person name="Reddy T.B.K."/>
            <person name="Daum C."/>
            <person name="Copeland A."/>
            <person name="Chen I.A."/>
            <person name="Ivanova N.N."/>
            <person name="Kyrpides N.C."/>
            <person name="Shapiro N."/>
            <person name="Eloe-Fadrosh E.A."/>
            <person name="Pietrasiak N."/>
        </authorList>
    </citation>
    <scope>NUCLEOTIDE SEQUENCE</scope>
    <source>
        <strain evidence="2">GSE-NOS-MK-12-04C</strain>
    </source>
</reference>
<sequence length="141" mass="15803">MLKKIFLVSSTILCLSLLGKNLVISAVEAQYNHNAKHQHKMMEISSGQPIPSIKLVIHKDSMKGWNLEAKITNFKFAPEPGEGHAHLYINSSWYYLGNLKLGKNEITVSLNTNNHQALAHNGKMIQDTAIVQVLASRENRE</sequence>
<comment type="caution">
    <text evidence="2">The sequence shown here is derived from an EMBL/GenBank/DDBJ whole genome shotgun (WGS) entry which is preliminary data.</text>
</comment>
<dbReference type="EMBL" id="JAHHGZ010000060">
    <property type="protein sequence ID" value="MBW4672019.1"/>
    <property type="molecule type" value="Genomic_DNA"/>
</dbReference>
<reference evidence="2" key="1">
    <citation type="submission" date="2021-05" db="EMBL/GenBank/DDBJ databases">
        <authorList>
            <person name="Pietrasiak N."/>
            <person name="Ward R."/>
            <person name="Stajich J.E."/>
            <person name="Kurbessoian T."/>
        </authorList>
    </citation>
    <scope>NUCLEOTIDE SEQUENCE</scope>
    <source>
        <strain evidence="2">GSE-NOS-MK-12-04C</strain>
    </source>
</reference>
<accession>A0A951QTS7</accession>
<organism evidence="2 3">
    <name type="scientific">Cyanomargarita calcarea GSE-NOS-MK-12-04C</name>
    <dbReference type="NCBI Taxonomy" id="2839659"/>
    <lineage>
        <taxon>Bacteria</taxon>
        <taxon>Bacillati</taxon>
        <taxon>Cyanobacteriota</taxon>
        <taxon>Cyanophyceae</taxon>
        <taxon>Nostocales</taxon>
        <taxon>Cyanomargaritaceae</taxon>
        <taxon>Cyanomargarita</taxon>
    </lineage>
</organism>
<evidence type="ECO:0000313" key="3">
    <source>
        <dbReference type="Proteomes" id="UP000729701"/>
    </source>
</evidence>
<dbReference type="AlphaFoldDB" id="A0A951QTS7"/>